<dbReference type="HOGENOM" id="CLU_2455439_0_0_1"/>
<dbReference type="PhylomeDB" id="A0A0A2L4U5"/>
<organism evidence="1 2">
    <name type="scientific">Penicillium italicum</name>
    <name type="common">Blue mold</name>
    <dbReference type="NCBI Taxonomy" id="40296"/>
    <lineage>
        <taxon>Eukaryota</taxon>
        <taxon>Fungi</taxon>
        <taxon>Dikarya</taxon>
        <taxon>Ascomycota</taxon>
        <taxon>Pezizomycotina</taxon>
        <taxon>Eurotiomycetes</taxon>
        <taxon>Eurotiomycetidae</taxon>
        <taxon>Eurotiales</taxon>
        <taxon>Aspergillaceae</taxon>
        <taxon>Penicillium</taxon>
    </lineage>
</organism>
<comment type="caution">
    <text evidence="1">The sequence shown here is derived from an EMBL/GenBank/DDBJ whole genome shotgun (WGS) entry which is preliminary data.</text>
</comment>
<dbReference type="Proteomes" id="UP000030104">
    <property type="component" value="Unassembled WGS sequence"/>
</dbReference>
<reference evidence="1 2" key="1">
    <citation type="journal article" date="2015" name="Mol. Plant Microbe Interact.">
        <title>Genome, transcriptome, and functional analyses of Penicillium expansum provide new insights into secondary metabolism and pathogenicity.</title>
        <authorList>
            <person name="Ballester A.R."/>
            <person name="Marcet-Houben M."/>
            <person name="Levin E."/>
            <person name="Sela N."/>
            <person name="Selma-Lazaro C."/>
            <person name="Carmona L."/>
            <person name="Wisniewski M."/>
            <person name="Droby S."/>
            <person name="Gonzalez-Candelas L."/>
            <person name="Gabaldon T."/>
        </authorList>
    </citation>
    <scope>NUCLEOTIDE SEQUENCE [LARGE SCALE GENOMIC DNA]</scope>
    <source>
        <strain evidence="1 2">PHI-1</strain>
    </source>
</reference>
<accession>A0A0A2L4U5</accession>
<sequence length="89" mass="9587">MSSDRLKASYPPSLDDAGWAAANGEIVNCFEPQLIPASVFQEVAVSQNITVLLGDILFTRTGWTPAYRQLPQAQPQQLADYAAPPVIGV</sequence>
<dbReference type="EMBL" id="JQGA01000699">
    <property type="protein sequence ID" value="KGO74193.1"/>
    <property type="molecule type" value="Genomic_DNA"/>
</dbReference>
<name>A0A0A2L4U5_PENIT</name>
<proteinExistence type="predicted"/>
<keyword evidence="2" id="KW-1185">Reference proteome</keyword>
<protein>
    <submittedName>
        <fullName evidence="1">Uncharacterized protein</fullName>
    </submittedName>
</protein>
<evidence type="ECO:0000313" key="2">
    <source>
        <dbReference type="Proteomes" id="UP000030104"/>
    </source>
</evidence>
<dbReference type="AlphaFoldDB" id="A0A0A2L4U5"/>
<dbReference type="STRING" id="40296.A0A0A2L4U5"/>
<gene>
    <name evidence="1" type="ORF">PITC_084400</name>
</gene>
<evidence type="ECO:0000313" key="1">
    <source>
        <dbReference type="EMBL" id="KGO74193.1"/>
    </source>
</evidence>